<gene>
    <name evidence="3" type="ORF">HW554_03605</name>
</gene>
<keyword evidence="2" id="KW-0732">Signal</keyword>
<evidence type="ECO:0000256" key="1">
    <source>
        <dbReference type="SAM" id="MobiDB-lite"/>
    </source>
</evidence>
<dbReference type="AlphaFoldDB" id="A0A7Y7U4I6"/>
<feature type="non-terminal residue" evidence="3">
    <location>
        <position position="167"/>
    </location>
</feature>
<feature type="region of interest" description="Disordered" evidence="1">
    <location>
        <begin position="22"/>
        <end position="42"/>
    </location>
</feature>
<organism evidence="3 4">
    <name type="scientific">Hymenobacter lapidiphilus</name>
    <dbReference type="NCBI Taxonomy" id="2608003"/>
    <lineage>
        <taxon>Bacteria</taxon>
        <taxon>Pseudomonadati</taxon>
        <taxon>Bacteroidota</taxon>
        <taxon>Cytophagia</taxon>
        <taxon>Cytophagales</taxon>
        <taxon>Hymenobacteraceae</taxon>
        <taxon>Hymenobacter</taxon>
    </lineage>
</organism>
<keyword evidence="4" id="KW-1185">Reference proteome</keyword>
<dbReference type="Proteomes" id="UP000565521">
    <property type="component" value="Unassembled WGS sequence"/>
</dbReference>
<feature type="chain" id="PRO_5030814399" evidence="2">
    <location>
        <begin position="19"/>
        <end position="167"/>
    </location>
</feature>
<dbReference type="EMBL" id="JABKAU010000004">
    <property type="protein sequence ID" value="NVO30282.1"/>
    <property type="molecule type" value="Genomic_DNA"/>
</dbReference>
<comment type="caution">
    <text evidence="3">The sequence shown here is derived from an EMBL/GenBank/DDBJ whole genome shotgun (WGS) entry which is preliminary data.</text>
</comment>
<accession>A0A7Y7U4I6</accession>
<feature type="compositionally biased region" description="Low complexity" evidence="1">
    <location>
        <begin position="22"/>
        <end position="31"/>
    </location>
</feature>
<evidence type="ECO:0000256" key="2">
    <source>
        <dbReference type="SAM" id="SignalP"/>
    </source>
</evidence>
<sequence>MRRLLLLLLLLLLHTATGGPLNSSSNSAAGGQSYPLVPQHPGRPPAPTTMILGFDSAFVPSIQAGTKMHTIRRGYRWQAGQLISFCLNEDQATGRTFRPDAVVSSTQHLRILDGQHLFIDARPILGVELERLAYHDGFPNADMLLNWFQDHYGPVFEGQLIHWTSAR</sequence>
<protein>
    <submittedName>
        <fullName evidence="3">Uncharacterized protein</fullName>
    </submittedName>
</protein>
<feature type="signal peptide" evidence="2">
    <location>
        <begin position="1"/>
        <end position="18"/>
    </location>
</feature>
<evidence type="ECO:0000313" key="3">
    <source>
        <dbReference type="EMBL" id="NVO30282.1"/>
    </source>
</evidence>
<reference evidence="3 4" key="1">
    <citation type="submission" date="2020-05" db="EMBL/GenBank/DDBJ databases">
        <title>Hymenobacter terrestris sp. nov. and Hymenobacter lapidiphilus sp. nov., isolated from regoliths in Antarctica.</title>
        <authorList>
            <person name="Sedlacek I."/>
            <person name="Pantucek R."/>
            <person name="Zeman M."/>
            <person name="Holochova P."/>
            <person name="Kralova S."/>
            <person name="Stankova E."/>
            <person name="Sedo O."/>
            <person name="Micenkova L."/>
            <person name="Svec P."/>
            <person name="Gupta V."/>
            <person name="Sood U."/>
            <person name="Korpole U.S."/>
            <person name="Lal R."/>
        </authorList>
    </citation>
    <scope>NUCLEOTIDE SEQUENCE [LARGE SCALE GENOMIC DNA]</scope>
    <source>
        <strain evidence="3 4">P5342</strain>
    </source>
</reference>
<evidence type="ECO:0000313" key="4">
    <source>
        <dbReference type="Proteomes" id="UP000565521"/>
    </source>
</evidence>
<dbReference type="RefSeq" id="WP_176906980.1">
    <property type="nucleotide sequence ID" value="NZ_JABKAU010000004.1"/>
</dbReference>
<proteinExistence type="predicted"/>
<name>A0A7Y7U4I6_9BACT</name>